<dbReference type="GO" id="GO:0016301">
    <property type="term" value="F:kinase activity"/>
    <property type="evidence" value="ECO:0007669"/>
    <property type="project" value="UniProtKB-KW"/>
</dbReference>
<reference evidence="2 3" key="1">
    <citation type="submission" date="2020-12" db="EMBL/GenBank/DDBJ databases">
        <title>Sphingomonas sp.</title>
        <authorList>
            <person name="Kim M.K."/>
        </authorList>
    </citation>
    <scope>NUCLEOTIDE SEQUENCE [LARGE SCALE GENOMIC DNA]</scope>
    <source>
        <strain evidence="2 3">BT552</strain>
    </source>
</reference>
<sequence length="146" mass="15725">MTSLSSETLHATSIAIEGHAVLIEGRSGSGKSDLALRLIDRGAVLVSDDYTLLVRRDGRLLARPPATIAGRIEVRGLGILPMPHVEDVPVVLIVRIDDDVLRMPERRARRLAGVEVPQVALAPFEASAPIKLEMALRRELGGTQPA</sequence>
<dbReference type="InterPro" id="IPR027417">
    <property type="entry name" value="P-loop_NTPase"/>
</dbReference>
<keyword evidence="3" id="KW-1185">Reference proteome</keyword>
<dbReference type="RefSeq" id="WP_204193236.1">
    <property type="nucleotide sequence ID" value="NZ_JAFEMC010000001.1"/>
</dbReference>
<dbReference type="Gene3D" id="3.40.50.300">
    <property type="entry name" value="P-loop containing nucleotide triphosphate hydrolases"/>
    <property type="match status" value="1"/>
</dbReference>
<dbReference type="SUPFAM" id="SSF53795">
    <property type="entry name" value="PEP carboxykinase-like"/>
    <property type="match status" value="1"/>
</dbReference>
<evidence type="ECO:0000259" key="1">
    <source>
        <dbReference type="Pfam" id="PF07475"/>
    </source>
</evidence>
<organism evidence="2 3">
    <name type="scientific">Sphingomonas longa</name>
    <dbReference type="NCBI Taxonomy" id="2778730"/>
    <lineage>
        <taxon>Bacteria</taxon>
        <taxon>Pseudomonadati</taxon>
        <taxon>Pseudomonadota</taxon>
        <taxon>Alphaproteobacteria</taxon>
        <taxon>Sphingomonadales</taxon>
        <taxon>Sphingomonadaceae</taxon>
        <taxon>Sphingomonas</taxon>
    </lineage>
</organism>
<dbReference type="EMBL" id="JAFEMC010000001">
    <property type="protein sequence ID" value="MBM6574873.1"/>
    <property type="molecule type" value="Genomic_DNA"/>
</dbReference>
<name>A0ABS2D1U3_9SPHN</name>
<evidence type="ECO:0000313" key="2">
    <source>
        <dbReference type="EMBL" id="MBM6574873.1"/>
    </source>
</evidence>
<gene>
    <name evidence="2" type="ORF">ILT43_00695</name>
</gene>
<feature type="domain" description="HPr kinase/phosphorylase C-terminal" evidence="1">
    <location>
        <begin position="6"/>
        <end position="81"/>
    </location>
</feature>
<comment type="caution">
    <text evidence="2">The sequence shown here is derived from an EMBL/GenBank/DDBJ whole genome shotgun (WGS) entry which is preliminary data.</text>
</comment>
<dbReference type="CDD" id="cd01918">
    <property type="entry name" value="HprK_C"/>
    <property type="match status" value="1"/>
</dbReference>
<evidence type="ECO:0000313" key="3">
    <source>
        <dbReference type="Proteomes" id="UP000763641"/>
    </source>
</evidence>
<accession>A0ABS2D1U3</accession>
<protein>
    <submittedName>
        <fullName evidence="2">HPr kinase/phosphatase C-terminal domain-containing protein</fullName>
    </submittedName>
</protein>
<dbReference type="Pfam" id="PF07475">
    <property type="entry name" value="Hpr_kinase_C"/>
    <property type="match status" value="1"/>
</dbReference>
<proteinExistence type="predicted"/>
<dbReference type="InterPro" id="IPR011104">
    <property type="entry name" value="Hpr_kin/Pase_C"/>
</dbReference>
<dbReference type="Proteomes" id="UP000763641">
    <property type="component" value="Unassembled WGS sequence"/>
</dbReference>
<keyword evidence="2" id="KW-0418">Kinase</keyword>
<keyword evidence="2" id="KW-0808">Transferase</keyword>